<dbReference type="OrthoDB" id="2596042at2"/>
<dbReference type="AlphaFoldDB" id="A0A4Y8Q9S7"/>
<evidence type="ECO:0008006" key="3">
    <source>
        <dbReference type="Google" id="ProtNLM"/>
    </source>
</evidence>
<proteinExistence type="predicted"/>
<organism evidence="1 2">
    <name type="scientific">Paenibacillus athensensis</name>
    <dbReference type="NCBI Taxonomy" id="1967502"/>
    <lineage>
        <taxon>Bacteria</taxon>
        <taxon>Bacillati</taxon>
        <taxon>Bacillota</taxon>
        <taxon>Bacilli</taxon>
        <taxon>Bacillales</taxon>
        <taxon>Paenibacillaceae</taxon>
        <taxon>Paenibacillus</taxon>
    </lineage>
</organism>
<dbReference type="SUPFAM" id="SSF51182">
    <property type="entry name" value="RmlC-like cupins"/>
    <property type="match status" value="1"/>
</dbReference>
<name>A0A4Y8Q9S7_9BACL</name>
<sequence length="214" mass="24918">MISMNDFMSRIVQTGALTDPSQQAKLCRFVQEHADLEQVLNWLDQIVTSSDEEQLQKLSTLMEVHPLGFEKYVIWNEQLDGPRMRLHYWPQNKWPFESIHDHRFHFCSTILCGSYTHETYEVKQTDGEQVELELTSSTIMCSGDVYYFPAGHFHRVLPSEELTLSLIIRSEAVLPYSRVIDPKTRILRNALGAKTKFCNKLRNLSVELQVKEQI</sequence>
<dbReference type="RefSeq" id="WP_134749128.1">
    <property type="nucleotide sequence ID" value="NZ_MYFO02000004.1"/>
</dbReference>
<evidence type="ECO:0000313" key="2">
    <source>
        <dbReference type="Proteomes" id="UP000298246"/>
    </source>
</evidence>
<gene>
    <name evidence="1" type="ORF">B5M42_01900</name>
</gene>
<reference evidence="1 2" key="1">
    <citation type="submission" date="2017-03" db="EMBL/GenBank/DDBJ databases">
        <title>Isolation of Levoglucosan Utilizing Bacteria.</title>
        <authorList>
            <person name="Arya A.S."/>
        </authorList>
    </citation>
    <scope>NUCLEOTIDE SEQUENCE [LARGE SCALE GENOMIC DNA]</scope>
    <source>
        <strain evidence="1 2">MEC069</strain>
    </source>
</reference>
<protein>
    <recommendedName>
        <fullName evidence="3">Cysteine dioxygenase</fullName>
    </recommendedName>
</protein>
<accession>A0A4Y8Q9S7</accession>
<evidence type="ECO:0000313" key="1">
    <source>
        <dbReference type="EMBL" id="TFE91222.1"/>
    </source>
</evidence>
<dbReference type="Gene3D" id="2.60.120.10">
    <property type="entry name" value="Jelly Rolls"/>
    <property type="match status" value="1"/>
</dbReference>
<dbReference type="InterPro" id="IPR011051">
    <property type="entry name" value="RmlC_Cupin_sf"/>
</dbReference>
<dbReference type="EMBL" id="MYFO01000002">
    <property type="protein sequence ID" value="TFE91222.1"/>
    <property type="molecule type" value="Genomic_DNA"/>
</dbReference>
<dbReference type="InterPro" id="IPR014710">
    <property type="entry name" value="RmlC-like_jellyroll"/>
</dbReference>
<comment type="caution">
    <text evidence="1">The sequence shown here is derived from an EMBL/GenBank/DDBJ whole genome shotgun (WGS) entry which is preliminary data.</text>
</comment>
<keyword evidence="2" id="KW-1185">Reference proteome</keyword>
<dbReference type="Proteomes" id="UP000298246">
    <property type="component" value="Unassembled WGS sequence"/>
</dbReference>